<organism evidence="2 3">
    <name type="scientific">Stylonychia lemnae</name>
    <name type="common">Ciliate</name>
    <dbReference type="NCBI Taxonomy" id="5949"/>
    <lineage>
        <taxon>Eukaryota</taxon>
        <taxon>Sar</taxon>
        <taxon>Alveolata</taxon>
        <taxon>Ciliophora</taxon>
        <taxon>Intramacronucleata</taxon>
        <taxon>Spirotrichea</taxon>
        <taxon>Stichotrichia</taxon>
        <taxon>Sporadotrichida</taxon>
        <taxon>Oxytrichidae</taxon>
        <taxon>Stylonychinae</taxon>
        <taxon>Stylonychia</taxon>
    </lineage>
</organism>
<dbReference type="EMBL" id="CCKQ01019165">
    <property type="protein sequence ID" value="CDW91178.1"/>
    <property type="molecule type" value="Genomic_DNA"/>
</dbReference>
<keyword evidence="1" id="KW-0472">Membrane</keyword>
<keyword evidence="1" id="KW-1133">Transmembrane helix</keyword>
<keyword evidence="3" id="KW-1185">Reference proteome</keyword>
<evidence type="ECO:0000256" key="1">
    <source>
        <dbReference type="SAM" id="Phobius"/>
    </source>
</evidence>
<dbReference type="AlphaFoldDB" id="A0A078BC54"/>
<sequence length="327" mass="37158">MLAFAINSLVGFRDYFVMDISKEFPDSPVTFALNLCRGVGFHGTANLDITGSSTEENLLDHNQMSDDDSDGQLVLFQIASIRVFETGVNIACIAILYNWFPSNLKSFVVGIWQVAYLFIPIIKDQNDYDFSGDTYDQFISFQASSVNSSFIITHLTLTQMLSLTKLRHLIKDFSMNFIKQELQMNSNMVAKQMLQLLVDISIAYLSLKCQKYLNDWVQNTELPQIILALLVGSMIGQGRFFYVGTVLGVTIGMPFLCNTILFPNLAFIMDKIESYNNASALFLSLLLVLSILVLYKKIKQDLMTFRCIRKRFPAILKSRNIRNEDDE</sequence>
<accession>A0A078BC54</accession>
<dbReference type="Proteomes" id="UP000039865">
    <property type="component" value="Unassembled WGS sequence"/>
</dbReference>
<keyword evidence="1" id="KW-0812">Transmembrane</keyword>
<reference evidence="2 3" key="1">
    <citation type="submission" date="2014-06" db="EMBL/GenBank/DDBJ databases">
        <authorList>
            <person name="Swart Estienne"/>
        </authorList>
    </citation>
    <scope>NUCLEOTIDE SEQUENCE [LARGE SCALE GENOMIC DNA]</scope>
    <source>
        <strain evidence="2 3">130c</strain>
    </source>
</reference>
<dbReference type="InParanoid" id="A0A078BC54"/>
<name>A0A078BC54_STYLE</name>
<feature type="transmembrane region" description="Helical" evidence="1">
    <location>
        <begin position="74"/>
        <end position="97"/>
    </location>
</feature>
<gene>
    <name evidence="2" type="primary">Contig11111.g11874</name>
    <name evidence="2" type="ORF">STYLEM_20330</name>
</gene>
<feature type="transmembrane region" description="Helical" evidence="1">
    <location>
        <begin position="274"/>
        <end position="295"/>
    </location>
</feature>
<evidence type="ECO:0000313" key="2">
    <source>
        <dbReference type="EMBL" id="CDW91178.1"/>
    </source>
</evidence>
<proteinExistence type="predicted"/>
<evidence type="ECO:0000313" key="3">
    <source>
        <dbReference type="Proteomes" id="UP000039865"/>
    </source>
</evidence>
<feature type="transmembrane region" description="Helical" evidence="1">
    <location>
        <begin position="240"/>
        <end position="262"/>
    </location>
</feature>
<protein>
    <submittedName>
        <fullName evidence="2">Uncharacterized protein</fullName>
    </submittedName>
</protein>